<dbReference type="InterPro" id="IPR002104">
    <property type="entry name" value="Integrase_catalytic"/>
</dbReference>
<dbReference type="InterPro" id="IPR013762">
    <property type="entry name" value="Integrase-like_cat_sf"/>
</dbReference>
<feature type="domain" description="Tyr recombinase" evidence="6">
    <location>
        <begin position="172"/>
        <end position="365"/>
    </location>
</feature>
<evidence type="ECO:0000256" key="4">
    <source>
        <dbReference type="ARBA" id="ARBA00023125"/>
    </source>
</evidence>
<dbReference type="InterPro" id="IPR010998">
    <property type="entry name" value="Integrase_recombinase_N"/>
</dbReference>
<reference evidence="7" key="1">
    <citation type="journal article" date="2021" name="PeerJ">
        <title>Extensive microbial diversity within the chicken gut microbiome revealed by metagenomics and culture.</title>
        <authorList>
            <person name="Gilroy R."/>
            <person name="Ravi A."/>
            <person name="Getino M."/>
            <person name="Pursley I."/>
            <person name="Horton D.L."/>
            <person name="Alikhan N.F."/>
            <person name="Baker D."/>
            <person name="Gharbi K."/>
            <person name="Hall N."/>
            <person name="Watson M."/>
            <person name="Adriaenssens E.M."/>
            <person name="Foster-Nyarko E."/>
            <person name="Jarju S."/>
            <person name="Secka A."/>
            <person name="Antonio M."/>
            <person name="Oren A."/>
            <person name="Chaudhuri R.R."/>
            <person name="La Ragione R."/>
            <person name="Hildebrand F."/>
            <person name="Pallen M.J."/>
        </authorList>
    </citation>
    <scope>NUCLEOTIDE SEQUENCE</scope>
    <source>
        <strain evidence="7">ChiBcec16-3735</strain>
    </source>
</reference>
<dbReference type="PROSITE" id="PS51898">
    <property type="entry name" value="TYR_RECOMBINASE"/>
    <property type="match status" value="1"/>
</dbReference>
<dbReference type="Gene3D" id="1.10.150.130">
    <property type="match status" value="1"/>
</dbReference>
<comment type="caution">
    <text evidence="7">The sequence shown here is derived from an EMBL/GenBank/DDBJ whole genome shotgun (WGS) entry which is preliminary data.</text>
</comment>
<evidence type="ECO:0000256" key="5">
    <source>
        <dbReference type="ARBA" id="ARBA00023172"/>
    </source>
</evidence>
<evidence type="ECO:0000313" key="8">
    <source>
        <dbReference type="Proteomes" id="UP000824065"/>
    </source>
</evidence>
<dbReference type="Pfam" id="PF14659">
    <property type="entry name" value="Phage_int_SAM_3"/>
    <property type="match status" value="1"/>
</dbReference>
<dbReference type="Pfam" id="PF00589">
    <property type="entry name" value="Phage_integrase"/>
    <property type="match status" value="1"/>
</dbReference>
<evidence type="ECO:0000313" key="7">
    <source>
        <dbReference type="EMBL" id="HIZ58070.1"/>
    </source>
</evidence>
<evidence type="ECO:0000256" key="1">
    <source>
        <dbReference type="ARBA" id="ARBA00003283"/>
    </source>
</evidence>
<evidence type="ECO:0000259" key="6">
    <source>
        <dbReference type="PROSITE" id="PS51898"/>
    </source>
</evidence>
<evidence type="ECO:0000256" key="2">
    <source>
        <dbReference type="ARBA" id="ARBA00008857"/>
    </source>
</evidence>
<dbReference type="AlphaFoldDB" id="A0A9D2FFI6"/>
<keyword evidence="3" id="KW-0229">DNA integration</keyword>
<organism evidence="7 8">
    <name type="scientific">Candidatus Faecalibacterium gallistercoris</name>
    <dbReference type="NCBI Taxonomy" id="2838579"/>
    <lineage>
        <taxon>Bacteria</taxon>
        <taxon>Bacillati</taxon>
        <taxon>Bacillota</taxon>
        <taxon>Clostridia</taxon>
        <taxon>Eubacteriales</taxon>
        <taxon>Oscillospiraceae</taxon>
        <taxon>Faecalibacterium</taxon>
    </lineage>
</organism>
<name>A0A9D2FFI6_9FIRM</name>
<comment type="similarity">
    <text evidence="2">Belongs to the 'phage' integrase family.</text>
</comment>
<dbReference type="GO" id="GO:0003677">
    <property type="term" value="F:DNA binding"/>
    <property type="evidence" value="ECO:0007669"/>
    <property type="project" value="UniProtKB-KW"/>
</dbReference>
<dbReference type="Proteomes" id="UP000824065">
    <property type="component" value="Unassembled WGS sequence"/>
</dbReference>
<protein>
    <submittedName>
        <fullName evidence="7">Site-specific integrase</fullName>
    </submittedName>
</protein>
<accession>A0A9D2FFI6</accession>
<dbReference type="InterPro" id="IPR011010">
    <property type="entry name" value="DNA_brk_join_enz"/>
</dbReference>
<dbReference type="GO" id="GO:0015074">
    <property type="term" value="P:DNA integration"/>
    <property type="evidence" value="ECO:0007669"/>
    <property type="project" value="UniProtKB-KW"/>
</dbReference>
<proteinExistence type="inferred from homology"/>
<comment type="function">
    <text evidence="1">Site-specific tyrosine recombinase, which acts by catalyzing the cutting and rejoining of the recombining DNA molecules.</text>
</comment>
<dbReference type="InterPro" id="IPR050090">
    <property type="entry name" value="Tyrosine_recombinase_XerCD"/>
</dbReference>
<dbReference type="PANTHER" id="PTHR30349">
    <property type="entry name" value="PHAGE INTEGRASE-RELATED"/>
    <property type="match status" value="1"/>
</dbReference>
<dbReference type="SUPFAM" id="SSF56349">
    <property type="entry name" value="DNA breaking-rejoining enzymes"/>
    <property type="match status" value="1"/>
</dbReference>
<dbReference type="EMBL" id="DXBJ01000040">
    <property type="protein sequence ID" value="HIZ58070.1"/>
    <property type="molecule type" value="Genomic_DNA"/>
</dbReference>
<dbReference type="CDD" id="cd01189">
    <property type="entry name" value="INT_ICEBs1_C_like"/>
    <property type="match status" value="1"/>
</dbReference>
<dbReference type="PANTHER" id="PTHR30349:SF41">
    <property type="entry name" value="INTEGRASE_RECOMBINASE PROTEIN MJ0367-RELATED"/>
    <property type="match status" value="1"/>
</dbReference>
<dbReference type="GO" id="GO:0006310">
    <property type="term" value="P:DNA recombination"/>
    <property type="evidence" value="ECO:0007669"/>
    <property type="project" value="UniProtKB-KW"/>
</dbReference>
<evidence type="ECO:0000256" key="3">
    <source>
        <dbReference type="ARBA" id="ARBA00022908"/>
    </source>
</evidence>
<dbReference type="Gene3D" id="1.10.443.10">
    <property type="entry name" value="Intergrase catalytic core"/>
    <property type="match status" value="1"/>
</dbReference>
<sequence length="385" mass="44272">MAKHGENIHKRKDGRWEGRYIKARTDGRKAVWGYIYGATYTEVRQRLIQKKAECGFYQLSGNEMTFEELAGQWLASASLRLKESTLVHYHYTLQRYLFPVFGEWQVKNFSERLLEQGMLQVIAPADHRHRPLGASSARECLTMLRRICKYAAHLRLIRPMEICVSLPQTKSAKIQPLSKEEQARIELFICKAPTARKVGLMLQMQLGLRIGEVCGLQWGDFDLKAGTLTVQRTVSRISTRDGHTKVVIQSPKTRSSRREVPIPRNLIKMLQGLRGDAEPEVWFLSGNAEKPVEPRCYRKSIQIYLRQAAVRKVRPHTLRHTFATTCLQAGCDIKTLSEFLGHANPNVTLQRYVHSNLRQMRLEIDRIFSPLFRGSPVSKRCSTAR</sequence>
<gene>
    <name evidence="7" type="ORF">H9725_05775</name>
</gene>
<dbReference type="InterPro" id="IPR004107">
    <property type="entry name" value="Integrase_SAM-like_N"/>
</dbReference>
<keyword evidence="5" id="KW-0233">DNA recombination</keyword>
<keyword evidence="4" id="KW-0238">DNA-binding</keyword>
<reference evidence="7" key="2">
    <citation type="submission" date="2021-04" db="EMBL/GenBank/DDBJ databases">
        <authorList>
            <person name="Gilroy R."/>
        </authorList>
    </citation>
    <scope>NUCLEOTIDE SEQUENCE</scope>
    <source>
        <strain evidence="7">ChiBcec16-3735</strain>
    </source>
</reference>